<dbReference type="GO" id="GO:0140359">
    <property type="term" value="F:ABC-type transporter activity"/>
    <property type="evidence" value="ECO:0007669"/>
    <property type="project" value="InterPro"/>
</dbReference>
<evidence type="ECO:0000313" key="10">
    <source>
        <dbReference type="EMBL" id="CAE6050699.1"/>
    </source>
</evidence>
<dbReference type="PROSITE" id="PS50842">
    <property type="entry name" value="EXPANSIN_EG45"/>
    <property type="match status" value="1"/>
</dbReference>
<dbReference type="InterPro" id="IPR007118">
    <property type="entry name" value="Expan_Lol_pI"/>
</dbReference>
<name>A0A8S2AC27_ARAAE</name>
<accession>A0A8S2AC27</accession>
<keyword evidence="11" id="KW-1185">Reference proteome</keyword>
<dbReference type="PRINTS" id="PR00829">
    <property type="entry name" value="LOLP1ALLERGN"/>
</dbReference>
<feature type="transmembrane region" description="Helical" evidence="6">
    <location>
        <begin position="333"/>
        <end position="358"/>
    </location>
</feature>
<dbReference type="Pfam" id="PF03330">
    <property type="entry name" value="DPBB_1"/>
    <property type="match status" value="1"/>
</dbReference>
<dbReference type="InterPro" id="IPR056788">
    <property type="entry name" value="ABCA2/9/11_C"/>
</dbReference>
<evidence type="ECO:0000256" key="3">
    <source>
        <dbReference type="ARBA" id="ARBA00022692"/>
    </source>
</evidence>
<dbReference type="AlphaFoldDB" id="A0A8S2AC27"/>
<dbReference type="EMBL" id="LR999454">
    <property type="protein sequence ID" value="CAE6050699.1"/>
    <property type="molecule type" value="Genomic_DNA"/>
</dbReference>
<evidence type="ECO:0000256" key="1">
    <source>
        <dbReference type="ARBA" id="ARBA00004141"/>
    </source>
</evidence>
<dbReference type="SUPFAM" id="SSF50685">
    <property type="entry name" value="Barwin-like endoglucanases"/>
    <property type="match status" value="1"/>
</dbReference>
<feature type="transmembrane region" description="Helical" evidence="6">
    <location>
        <begin position="388"/>
        <end position="406"/>
    </location>
</feature>
<dbReference type="GO" id="GO:0016887">
    <property type="term" value="F:ATP hydrolysis activity"/>
    <property type="evidence" value="ECO:0007669"/>
    <property type="project" value="InterPro"/>
</dbReference>
<keyword evidence="4 6" id="KW-1133">Transmembrane helix</keyword>
<dbReference type="PRINTS" id="PR01225">
    <property type="entry name" value="EXPANSNFAMLY"/>
</dbReference>
<dbReference type="InterPro" id="IPR013525">
    <property type="entry name" value="ABC2_TM"/>
</dbReference>
<dbReference type="PANTHER" id="PTHR19229:SF205">
    <property type="entry name" value="ABC TRANSPORTER A FAMILY MEMBER 1-RELATED"/>
    <property type="match status" value="1"/>
</dbReference>
<dbReference type="InterPro" id="IPR005795">
    <property type="entry name" value="LolPI"/>
</dbReference>
<dbReference type="InterPro" id="IPR009009">
    <property type="entry name" value="RlpA-like_DPBB"/>
</dbReference>
<feature type="signal peptide" evidence="7">
    <location>
        <begin position="1"/>
        <end position="19"/>
    </location>
</feature>
<gene>
    <name evidence="10" type="ORF">AARE701A_LOCUS11463</name>
</gene>
<feature type="chain" id="PRO_5035856587" evidence="7">
    <location>
        <begin position="20"/>
        <end position="971"/>
    </location>
</feature>
<evidence type="ECO:0000256" key="6">
    <source>
        <dbReference type="SAM" id="Phobius"/>
    </source>
</evidence>
<proteinExistence type="inferred from homology"/>
<dbReference type="GO" id="GO:0005319">
    <property type="term" value="F:lipid transporter activity"/>
    <property type="evidence" value="ECO:0007669"/>
    <property type="project" value="TreeGrafter"/>
</dbReference>
<evidence type="ECO:0000256" key="7">
    <source>
        <dbReference type="SAM" id="SignalP"/>
    </source>
</evidence>
<dbReference type="PANTHER" id="PTHR19229">
    <property type="entry name" value="ATP-BINDING CASSETTE TRANSPORTER SUBFAMILY A ABCA"/>
    <property type="match status" value="1"/>
</dbReference>
<dbReference type="SUPFAM" id="SSF52540">
    <property type="entry name" value="P-loop containing nucleoside triphosphate hydrolases"/>
    <property type="match status" value="1"/>
</dbReference>
<evidence type="ECO:0000313" key="11">
    <source>
        <dbReference type="Proteomes" id="UP000682877"/>
    </source>
</evidence>
<dbReference type="Gene3D" id="2.40.40.10">
    <property type="entry name" value="RlpA-like domain"/>
    <property type="match status" value="1"/>
</dbReference>
<dbReference type="GO" id="GO:0005576">
    <property type="term" value="C:extracellular region"/>
    <property type="evidence" value="ECO:0007669"/>
    <property type="project" value="InterPro"/>
</dbReference>
<evidence type="ECO:0000259" key="8">
    <source>
        <dbReference type="PROSITE" id="PS50842"/>
    </source>
</evidence>
<feature type="transmembrane region" description="Helical" evidence="6">
    <location>
        <begin position="304"/>
        <end position="327"/>
    </location>
</feature>
<feature type="domain" description="Expansin-like EG45" evidence="8">
    <location>
        <begin position="55"/>
        <end position="164"/>
    </location>
</feature>
<keyword evidence="7" id="KW-0732">Signal</keyword>
<evidence type="ECO:0000256" key="4">
    <source>
        <dbReference type="ARBA" id="ARBA00022989"/>
    </source>
</evidence>
<dbReference type="PROSITE" id="PS50893">
    <property type="entry name" value="ABC_TRANSPORTER_2"/>
    <property type="match status" value="1"/>
</dbReference>
<organism evidence="10 11">
    <name type="scientific">Arabidopsis arenosa</name>
    <name type="common">Sand rock-cress</name>
    <name type="synonym">Cardaminopsis arenosa</name>
    <dbReference type="NCBI Taxonomy" id="38785"/>
    <lineage>
        <taxon>Eukaryota</taxon>
        <taxon>Viridiplantae</taxon>
        <taxon>Streptophyta</taxon>
        <taxon>Embryophyta</taxon>
        <taxon>Tracheophyta</taxon>
        <taxon>Spermatophyta</taxon>
        <taxon>Magnoliopsida</taxon>
        <taxon>eudicotyledons</taxon>
        <taxon>Gunneridae</taxon>
        <taxon>Pentapetalae</taxon>
        <taxon>rosids</taxon>
        <taxon>malvids</taxon>
        <taxon>Brassicales</taxon>
        <taxon>Brassicaceae</taxon>
        <taxon>Camelineae</taxon>
        <taxon>Arabidopsis</taxon>
    </lineage>
</organism>
<dbReference type="InterPro" id="IPR026082">
    <property type="entry name" value="ABCA"/>
</dbReference>
<protein>
    <submittedName>
        <fullName evidence="10">Uncharacterized protein</fullName>
    </submittedName>
</protein>
<reference evidence="10" key="1">
    <citation type="submission" date="2021-01" db="EMBL/GenBank/DDBJ databases">
        <authorList>
            <person name="Bezrukov I."/>
        </authorList>
    </citation>
    <scope>NUCLEOTIDE SEQUENCE</scope>
</reference>
<dbReference type="InterPro" id="IPR036908">
    <property type="entry name" value="RlpA-like_sf"/>
</dbReference>
<feature type="domain" description="ABC transporter" evidence="9">
    <location>
        <begin position="484"/>
        <end position="776"/>
    </location>
</feature>
<sequence length="971" mass="106758">MIVNLLFALTCLLLNLTHCFSPKKLNISAATTSDADWSIAGATWYGSPTGYGSDGGACGYGTAVAQPPFSSMVSAGGASLFKSGKGCGACYQIKCTSKSACSKKPVTVVITDECPGCVTESVHFDLSGTAFGAMAISGEDSHFGMQEFCRFFIESIVECNYIGKTVTFQVDKGSNAYYFAALVDPKVTQIVNAIMKNNPGRPIPTEKVRSFVDPEAIPLQIAAEREIARSLIGDPNFNWVISSLITEKELKLRQAMTMMGVFDTAYWLSWLTWEGILTAISALLTVLFGMMFQFDFFLKNSFPVVFLLFMLFQFNLIGLAFMLSAFISKSSSATTVGFFVFLVGFVTQLATSTGFPYAKKYSRMISWSKRAECGPNEDTDCVITINDIYLWLLGTFFLWFVLALYFDNITPNASGVRKSIFYFLKPGYWTGKGGNRVEEGGICSCTGSVPPVDHIAPDDEDVLEEETLVKQHSMDGLVDPNIAVQIRGLAKTYPGTTNFGCCKCKKTPPFHALKGLWMNIAKDQLFCLLGPNGAGKTTTINCLTGLFPVTGGDALIYGNSIRSSVGMSNIRKMIGVCPQFDILWDALSGEEHLKLFASIKGLPPSSINSMVEKSLAEHLKVKPIEENKAFMTFVIPHDKENLLTGFFAELQDREEEFGISDIQLGLATLEEVFLNIARKAELESAAVDGTMVTLDLTSGSSVEIPVGARFIGIPGTESAENPRGIMVEVYWQQDESGSNIEEANLTLLLDAGEASARRRRDLSLPARNFCNLYSVLRLFWPLSQSFETFVLLASFEDGSIDSDRGRRRGPATPISFLPLSTPFPAKLLQPYMSEFFRSGSNLTSVRTYLLWTSLMARVFTLGPSVAPRSGESSTVHGAAFFWVESFYMVKFETLVFILSALVSEGFKTLELSSFPATMNPSPTFDSSQRSRQPSPISRICKRKLELIPSVSSRERFHFRLWPITLPSFAQV</sequence>
<dbReference type="CDD" id="cd22275">
    <property type="entry name" value="DPBB_EXPB_N"/>
    <property type="match status" value="1"/>
</dbReference>
<keyword evidence="5 6" id="KW-0472">Membrane</keyword>
<dbReference type="GO" id="GO:0016020">
    <property type="term" value="C:membrane"/>
    <property type="evidence" value="ECO:0007669"/>
    <property type="project" value="UniProtKB-SubCell"/>
</dbReference>
<evidence type="ECO:0000259" key="9">
    <source>
        <dbReference type="PROSITE" id="PS50893"/>
    </source>
</evidence>
<dbReference type="Pfam" id="PF00005">
    <property type="entry name" value="ABC_tran"/>
    <property type="match status" value="1"/>
</dbReference>
<dbReference type="Pfam" id="PF25158">
    <property type="entry name" value="ABCA11_C"/>
    <property type="match status" value="1"/>
</dbReference>
<feature type="transmembrane region" description="Helical" evidence="6">
    <location>
        <begin position="267"/>
        <end position="292"/>
    </location>
</feature>
<comment type="similarity">
    <text evidence="2">Belongs to the ABC transporter superfamily. ABCA family. CPR flippase (TC 3.A.1.211) subfamily.</text>
</comment>
<comment type="subcellular location">
    <subcellularLocation>
        <location evidence="1">Membrane</location>
        <topology evidence="1">Multi-pass membrane protein</topology>
    </subcellularLocation>
</comment>
<dbReference type="Gene3D" id="3.40.50.300">
    <property type="entry name" value="P-loop containing nucleotide triphosphate hydrolases"/>
    <property type="match status" value="1"/>
</dbReference>
<dbReference type="Proteomes" id="UP000682877">
    <property type="component" value="Chromosome 4"/>
</dbReference>
<dbReference type="InterPro" id="IPR027417">
    <property type="entry name" value="P-loop_NTPase"/>
</dbReference>
<evidence type="ECO:0000256" key="5">
    <source>
        <dbReference type="ARBA" id="ARBA00023136"/>
    </source>
</evidence>
<keyword evidence="3 6" id="KW-0812">Transmembrane</keyword>
<dbReference type="SMART" id="SM00837">
    <property type="entry name" value="DPBB_1"/>
    <property type="match status" value="1"/>
</dbReference>
<dbReference type="InterPro" id="IPR007112">
    <property type="entry name" value="Expansin/allergen_DPBB_dom"/>
</dbReference>
<dbReference type="GO" id="GO:0005524">
    <property type="term" value="F:ATP binding"/>
    <property type="evidence" value="ECO:0007669"/>
    <property type="project" value="InterPro"/>
</dbReference>
<evidence type="ECO:0000256" key="2">
    <source>
        <dbReference type="ARBA" id="ARBA00008526"/>
    </source>
</evidence>
<dbReference type="InterPro" id="IPR003439">
    <property type="entry name" value="ABC_transporter-like_ATP-bd"/>
</dbReference>
<dbReference type="Pfam" id="PF12698">
    <property type="entry name" value="ABC2_membrane_3"/>
    <property type="match status" value="1"/>
</dbReference>